<keyword evidence="2" id="KW-1185">Reference proteome</keyword>
<dbReference type="EMBL" id="VIIS01001585">
    <property type="protein sequence ID" value="KAF0296048.1"/>
    <property type="molecule type" value="Genomic_DNA"/>
</dbReference>
<dbReference type="AlphaFoldDB" id="A0A6A4W223"/>
<dbReference type="Proteomes" id="UP000440578">
    <property type="component" value="Unassembled WGS sequence"/>
</dbReference>
<dbReference type="OrthoDB" id="6106870at2759"/>
<name>A0A6A4W223_AMPAM</name>
<proteinExistence type="predicted"/>
<gene>
    <name evidence="1" type="ORF">FJT64_006512</name>
</gene>
<comment type="caution">
    <text evidence="1">The sequence shown here is derived from an EMBL/GenBank/DDBJ whole genome shotgun (WGS) entry which is preliminary data.</text>
</comment>
<evidence type="ECO:0000313" key="1">
    <source>
        <dbReference type="EMBL" id="KAF0296048.1"/>
    </source>
</evidence>
<sequence length="107" mass="10889">MRETGPGSGRVVCTFCLAEKRLERQRQASGPARTAELAVRGAAAAPPAPYRPALEPAAVSASAGQAAVGAGTSVPTPLEAAYSLCPVTSAAVFFPGMAPFVQYELGR</sequence>
<accession>A0A6A4W223</accession>
<evidence type="ECO:0000313" key="2">
    <source>
        <dbReference type="Proteomes" id="UP000440578"/>
    </source>
</evidence>
<organism evidence="1 2">
    <name type="scientific">Amphibalanus amphitrite</name>
    <name type="common">Striped barnacle</name>
    <name type="synonym">Balanus amphitrite</name>
    <dbReference type="NCBI Taxonomy" id="1232801"/>
    <lineage>
        <taxon>Eukaryota</taxon>
        <taxon>Metazoa</taxon>
        <taxon>Ecdysozoa</taxon>
        <taxon>Arthropoda</taxon>
        <taxon>Crustacea</taxon>
        <taxon>Multicrustacea</taxon>
        <taxon>Cirripedia</taxon>
        <taxon>Thoracica</taxon>
        <taxon>Thoracicalcarea</taxon>
        <taxon>Balanomorpha</taxon>
        <taxon>Balanoidea</taxon>
        <taxon>Balanidae</taxon>
        <taxon>Amphibalaninae</taxon>
        <taxon>Amphibalanus</taxon>
    </lineage>
</organism>
<reference evidence="1 2" key="1">
    <citation type="submission" date="2019-07" db="EMBL/GenBank/DDBJ databases">
        <title>Draft genome assembly of a fouling barnacle, Amphibalanus amphitrite (Darwin, 1854): The first reference genome for Thecostraca.</title>
        <authorList>
            <person name="Kim W."/>
        </authorList>
    </citation>
    <scope>NUCLEOTIDE SEQUENCE [LARGE SCALE GENOMIC DNA]</scope>
    <source>
        <strain evidence="1">SNU_AA5</strain>
        <tissue evidence="1">Soma without cirri and trophi</tissue>
    </source>
</reference>
<protein>
    <submittedName>
        <fullName evidence="1">Uncharacterized protein</fullName>
    </submittedName>
</protein>